<keyword evidence="5" id="KW-1185">Reference proteome</keyword>
<dbReference type="InterPro" id="IPR025442">
    <property type="entry name" value="DUF4185"/>
</dbReference>
<dbReference type="Pfam" id="PF13810">
    <property type="entry name" value="DUF4185"/>
    <property type="match status" value="1"/>
</dbReference>
<evidence type="ECO:0000313" key="5">
    <source>
        <dbReference type="Proteomes" id="UP000321621"/>
    </source>
</evidence>
<feature type="domain" description="DUF4185" evidence="1">
    <location>
        <begin position="101"/>
        <end position="363"/>
    </location>
</feature>
<gene>
    <name evidence="2" type="ORF">D2V05_05985</name>
    <name evidence="3" type="ORF">FQ017_05945</name>
</gene>
<reference evidence="2 4" key="1">
    <citation type="submission" date="2018-08" db="EMBL/GenBank/DDBJ databases">
        <title>Proposal of Muricauda 72 sp.nov. and Muricauda NH166 sp.nov., isolated from seawater.</title>
        <authorList>
            <person name="Cheng H."/>
            <person name="Wu Y.-H."/>
            <person name="Guo L.-L."/>
            <person name="Xu X.-W."/>
        </authorList>
    </citation>
    <scope>NUCLEOTIDE SEQUENCE [LARGE SCALE GENOMIC DNA]</scope>
    <source>
        <strain evidence="2 4">72</strain>
    </source>
</reference>
<name>A0A3A1NMI4_9FLAO</name>
<accession>A0A3A1NMI4</accession>
<organism evidence="2 4">
    <name type="scientific">Flagellimonas pelagia</name>
    <dbReference type="NCBI Taxonomy" id="2306998"/>
    <lineage>
        <taxon>Bacteria</taxon>
        <taxon>Pseudomonadati</taxon>
        <taxon>Bacteroidota</taxon>
        <taxon>Flavobacteriia</taxon>
        <taxon>Flavobacteriales</taxon>
        <taxon>Flavobacteriaceae</taxon>
        <taxon>Flagellimonas</taxon>
    </lineage>
</organism>
<dbReference type="Proteomes" id="UP000321621">
    <property type="component" value="Unassembled WGS sequence"/>
</dbReference>
<dbReference type="Proteomes" id="UP000266691">
    <property type="component" value="Unassembled WGS sequence"/>
</dbReference>
<evidence type="ECO:0000313" key="4">
    <source>
        <dbReference type="Proteomes" id="UP000266691"/>
    </source>
</evidence>
<evidence type="ECO:0000313" key="2">
    <source>
        <dbReference type="EMBL" id="RIV46107.1"/>
    </source>
</evidence>
<dbReference type="EMBL" id="VNWK01000013">
    <property type="protein sequence ID" value="TXJ98882.1"/>
    <property type="molecule type" value="Genomic_DNA"/>
</dbReference>
<dbReference type="OrthoDB" id="9765957at2"/>
<reference evidence="3 5" key="2">
    <citation type="submission" date="2019-07" db="EMBL/GenBank/DDBJ databases">
        <title>Draft genome of two Muricauda strains isolated from deep sea.</title>
        <authorList>
            <person name="Sun C."/>
        </authorList>
    </citation>
    <scope>NUCLEOTIDE SEQUENCE [LARGE SCALE GENOMIC DNA]</scope>
    <source>
        <strain evidence="3 5">72</strain>
    </source>
</reference>
<comment type="caution">
    <text evidence="2">The sequence shown here is derived from an EMBL/GenBank/DDBJ whole genome shotgun (WGS) entry which is preliminary data.</text>
</comment>
<proteinExistence type="predicted"/>
<sequence length="423" mass="47836">MQKDCPRFLSEPIVLSWALPRKHINTIPMHFKYKIGSFLIVLLLSTNRISAQEKSVQDIGSYDFQAAPAPEWTELMERTSGWFGADGIFTIPLDGVENQGDGEKETLFIFSDTYVGEVVNNVPKPGNVMVNNTTAWMKGLEPKKSAIDFEYNLDGDGKPTSYFVPNNINAKANEYFWLGDGFINHHKDNALYLFAYHVHKTGPNVFDFEQTNITLLKVDDPTKEGISTSTQIATDLGFVHPTEGRVYFGSGLFVNTKEANAPNPDGYVYIYGIMERQKSLIAARVLPENVENVDEWRFWNGREWVVQKEEVAEITNAVSNELSVTPTEDGNFLLTFTVLGLSDKVGIRVGTSPVGPFGEIHEVYTCPEYKEKGLFPYNAKAHYHLSKPGELLISYNTITLNFWEDIQKDASIYHPRFIKVKYK</sequence>
<dbReference type="AlphaFoldDB" id="A0A3A1NMI4"/>
<evidence type="ECO:0000313" key="3">
    <source>
        <dbReference type="EMBL" id="TXJ98882.1"/>
    </source>
</evidence>
<dbReference type="EMBL" id="QXFI01000013">
    <property type="protein sequence ID" value="RIV46107.1"/>
    <property type="molecule type" value="Genomic_DNA"/>
</dbReference>
<protein>
    <submittedName>
        <fullName evidence="2">DUF4185 domain-containing protein</fullName>
    </submittedName>
</protein>
<evidence type="ECO:0000259" key="1">
    <source>
        <dbReference type="Pfam" id="PF13810"/>
    </source>
</evidence>